<evidence type="ECO:0000313" key="2">
    <source>
        <dbReference type="EMBL" id="KAF2765892.1"/>
    </source>
</evidence>
<feature type="region of interest" description="Disordered" evidence="1">
    <location>
        <begin position="163"/>
        <end position="247"/>
    </location>
</feature>
<protein>
    <submittedName>
        <fullName evidence="2">Uncharacterized protein</fullName>
    </submittedName>
</protein>
<sequence>MTARPGDPGRQPARPTYFVQIESDAKTLRQQRRSQCSGKMDSVKKLLARILGKARRGQRSSEQRPASPKDDMPRISDSAPQIPPTKPLSAVQSRETLGRGQYARSGTSLSAGAGGHENIMNQALKQSKEYAVSEFSEDVPPAPPPKLNDGAGKAIQAARIEAATAAPAVTESERNRITTGEPGSTRVTTSLDKENRPPQPNGTVSKDAISMWSAQTSKPASTDLAAVPKAVPAASSGPPPAAPRVTKIPAVFVEDKIPVHTEQHDLPPMKKSVAAPGMSATSGPLEDFPEGSSE</sequence>
<reference evidence="2" key="1">
    <citation type="journal article" date="2020" name="Stud. Mycol.">
        <title>101 Dothideomycetes genomes: a test case for predicting lifestyles and emergence of pathogens.</title>
        <authorList>
            <person name="Haridas S."/>
            <person name="Albert R."/>
            <person name="Binder M."/>
            <person name="Bloem J."/>
            <person name="Labutti K."/>
            <person name="Salamov A."/>
            <person name="Andreopoulos B."/>
            <person name="Baker S."/>
            <person name="Barry K."/>
            <person name="Bills G."/>
            <person name="Bluhm B."/>
            <person name="Cannon C."/>
            <person name="Castanera R."/>
            <person name="Culley D."/>
            <person name="Daum C."/>
            <person name="Ezra D."/>
            <person name="Gonzalez J."/>
            <person name="Henrissat B."/>
            <person name="Kuo A."/>
            <person name="Liang C."/>
            <person name="Lipzen A."/>
            <person name="Lutzoni F."/>
            <person name="Magnuson J."/>
            <person name="Mondo S."/>
            <person name="Nolan M."/>
            <person name="Ohm R."/>
            <person name="Pangilinan J."/>
            <person name="Park H.-J."/>
            <person name="Ramirez L."/>
            <person name="Alfaro M."/>
            <person name="Sun H."/>
            <person name="Tritt A."/>
            <person name="Yoshinaga Y."/>
            <person name="Zwiers L.-H."/>
            <person name="Turgeon B."/>
            <person name="Goodwin S."/>
            <person name="Spatafora J."/>
            <person name="Crous P."/>
            <person name="Grigoriev I."/>
        </authorList>
    </citation>
    <scope>NUCLEOTIDE SEQUENCE</scope>
    <source>
        <strain evidence="2">CBS 116005</strain>
    </source>
</reference>
<name>A0A6G1KZY2_9PEZI</name>
<feature type="region of interest" description="Disordered" evidence="1">
    <location>
        <begin position="51"/>
        <end position="151"/>
    </location>
</feature>
<feature type="compositionally biased region" description="Low complexity" evidence="1">
    <location>
        <begin position="225"/>
        <end position="236"/>
    </location>
</feature>
<feature type="region of interest" description="Disordered" evidence="1">
    <location>
        <begin position="259"/>
        <end position="294"/>
    </location>
</feature>
<dbReference type="AlphaFoldDB" id="A0A6G1KZY2"/>
<evidence type="ECO:0000313" key="3">
    <source>
        <dbReference type="Proteomes" id="UP000799436"/>
    </source>
</evidence>
<proteinExistence type="predicted"/>
<evidence type="ECO:0000256" key="1">
    <source>
        <dbReference type="SAM" id="MobiDB-lite"/>
    </source>
</evidence>
<dbReference type="EMBL" id="ML995881">
    <property type="protein sequence ID" value="KAF2765892.1"/>
    <property type="molecule type" value="Genomic_DNA"/>
</dbReference>
<feature type="compositionally biased region" description="Polar residues" evidence="1">
    <location>
        <begin position="177"/>
        <end position="190"/>
    </location>
</feature>
<dbReference type="OrthoDB" id="3946232at2759"/>
<gene>
    <name evidence="2" type="ORF">EJ03DRAFT_330569</name>
</gene>
<dbReference type="Proteomes" id="UP000799436">
    <property type="component" value="Unassembled WGS sequence"/>
</dbReference>
<organism evidence="2 3">
    <name type="scientific">Teratosphaeria nubilosa</name>
    <dbReference type="NCBI Taxonomy" id="161662"/>
    <lineage>
        <taxon>Eukaryota</taxon>
        <taxon>Fungi</taxon>
        <taxon>Dikarya</taxon>
        <taxon>Ascomycota</taxon>
        <taxon>Pezizomycotina</taxon>
        <taxon>Dothideomycetes</taxon>
        <taxon>Dothideomycetidae</taxon>
        <taxon>Mycosphaerellales</taxon>
        <taxon>Teratosphaeriaceae</taxon>
        <taxon>Teratosphaeria</taxon>
    </lineage>
</organism>
<accession>A0A6G1KZY2</accession>
<feature type="compositionally biased region" description="Basic and acidic residues" evidence="1">
    <location>
        <begin position="59"/>
        <end position="74"/>
    </location>
</feature>
<feature type="compositionally biased region" description="Basic and acidic residues" evidence="1">
    <location>
        <begin position="259"/>
        <end position="268"/>
    </location>
</feature>
<keyword evidence="3" id="KW-1185">Reference proteome</keyword>